<dbReference type="Ensembl" id="ENSPMGT00000019274.1">
    <property type="protein sequence ID" value="ENSPMGP00000018067.1"/>
    <property type="gene ID" value="ENSPMGG00000014774.1"/>
</dbReference>
<dbReference type="SUPFAM" id="SSF49854">
    <property type="entry name" value="Spermadhesin, CUB domain"/>
    <property type="match status" value="1"/>
</dbReference>
<sequence>EKNYIKLIHLTFFLAYCIHPTPDATPDPTSDPTPHPPSDSTGPTHSGMQVLTHPRFNFNYVKINASGRSFRSLFLSLQLRVSPGGTNCGGSLSGSGSFSSPNYPYYYQDNSYCVWQIRASSDQNIYLTFTYLQLENCCSCDYIAVYDGPSVGSRFLGKVCNDSQSSFHSSSNYLTVLFRTDGSVVGRGFNAQFTSSLSSGLVDCSSDNMNIVISRSYLSSLGIDGHNLYLNDQYCRPHISYYNVVFNFPINTCGTVREFDHSRIVYTNALRAFSSSYGEITRQSLFRLNVSCRMEQDSVSQIIYEVKHHDNVSISGSGRFNTSMAFYTSSNFYYKVQIRRVPYLVGLNQNLYVQVSLRRGDSTLVVFLDTCVASPSPHDFHSRSYDLIRNGCRVDSTFYSYSSGTSPYARFRFRAFQFLRASDHVYIQCKVLICPASDYNSRCRRGCSRRVAREVETEHESETVVLGPIQRQSNWSTGLAVGDAWSTVVPAVLTTRHSSWTTVAVRRGPGLWGDW</sequence>
<dbReference type="FunFam" id="2.60.120.290:FF:000005">
    <property type="entry name" value="Procollagen C-endopeptidase enhancer 1"/>
    <property type="match status" value="1"/>
</dbReference>
<feature type="domain" description="CUB" evidence="7">
    <location>
        <begin position="88"/>
        <end position="196"/>
    </location>
</feature>
<proteinExistence type="predicted"/>
<dbReference type="Gene3D" id="2.60.120.290">
    <property type="entry name" value="Spermadhesin, CUB domain"/>
    <property type="match status" value="1"/>
</dbReference>
<dbReference type="InterPro" id="IPR048290">
    <property type="entry name" value="ZP_chr"/>
</dbReference>
<dbReference type="InterPro" id="IPR042235">
    <property type="entry name" value="ZP-C_dom"/>
</dbReference>
<feature type="signal peptide" evidence="6">
    <location>
        <begin position="1"/>
        <end position="24"/>
    </location>
</feature>
<dbReference type="InterPro" id="IPR035914">
    <property type="entry name" value="Sperma_CUB_dom_sf"/>
</dbReference>
<evidence type="ECO:0000313" key="10">
    <source>
        <dbReference type="Proteomes" id="UP000261520"/>
    </source>
</evidence>
<dbReference type="Proteomes" id="UP000261520">
    <property type="component" value="Unplaced"/>
</dbReference>
<dbReference type="Pfam" id="PF00100">
    <property type="entry name" value="Zona_pellucida"/>
    <property type="match status" value="1"/>
</dbReference>
<accession>A0A3B4ALP6</accession>
<feature type="region of interest" description="Disordered" evidence="5">
    <location>
        <begin position="24"/>
        <end position="46"/>
    </location>
</feature>
<evidence type="ECO:0000256" key="2">
    <source>
        <dbReference type="ARBA" id="ARBA00023157"/>
    </source>
</evidence>
<evidence type="ECO:0000256" key="5">
    <source>
        <dbReference type="SAM" id="MobiDB-lite"/>
    </source>
</evidence>
<dbReference type="STRING" id="409849.ENSPMGP00000018067"/>
<dbReference type="InterPro" id="IPR055355">
    <property type="entry name" value="ZP-C"/>
</dbReference>
<dbReference type="SMART" id="SM00241">
    <property type="entry name" value="ZP"/>
    <property type="match status" value="1"/>
</dbReference>
<dbReference type="PRINTS" id="PR00023">
    <property type="entry name" value="ZPELLUCIDA"/>
</dbReference>
<feature type="compositionally biased region" description="Pro residues" evidence="5">
    <location>
        <begin position="24"/>
        <end position="37"/>
    </location>
</feature>
<comment type="caution">
    <text evidence="4">Lacks conserved residue(s) required for the propagation of feature annotation.</text>
</comment>
<dbReference type="FunFam" id="2.60.40.4100:FF:000005">
    <property type="entry name" value="Deleted in malignant brain tumors 1"/>
    <property type="match status" value="1"/>
</dbReference>
<reference evidence="9" key="2">
    <citation type="submission" date="2025-09" db="UniProtKB">
        <authorList>
            <consortium name="Ensembl"/>
        </authorList>
    </citation>
    <scope>IDENTIFICATION</scope>
</reference>
<evidence type="ECO:0000256" key="4">
    <source>
        <dbReference type="PROSITE-ProRule" id="PRU00059"/>
    </source>
</evidence>
<dbReference type="InterPro" id="IPR055356">
    <property type="entry name" value="ZP-N"/>
</dbReference>
<keyword evidence="1 6" id="KW-0732">Signal</keyword>
<evidence type="ECO:0000256" key="3">
    <source>
        <dbReference type="ARBA" id="ARBA00023180"/>
    </source>
</evidence>
<dbReference type="PANTHER" id="PTHR14002:SF38">
    <property type="entry name" value="CUB AND ZONA PELLUCIDA-LIKE DOMAIN-CONTAINING PROTEIN 1"/>
    <property type="match status" value="1"/>
</dbReference>
<dbReference type="PROSITE" id="PS01180">
    <property type="entry name" value="CUB"/>
    <property type="match status" value="1"/>
</dbReference>
<dbReference type="CDD" id="cd00041">
    <property type="entry name" value="CUB"/>
    <property type="match status" value="1"/>
</dbReference>
<evidence type="ECO:0000259" key="8">
    <source>
        <dbReference type="PROSITE" id="PS51034"/>
    </source>
</evidence>
<protein>
    <submittedName>
        <fullName evidence="9">Uncharacterized protein</fullName>
    </submittedName>
</protein>
<keyword evidence="3" id="KW-0325">Glycoprotein</keyword>
<reference evidence="9" key="1">
    <citation type="submission" date="2025-08" db="UniProtKB">
        <authorList>
            <consortium name="Ensembl"/>
        </authorList>
    </citation>
    <scope>IDENTIFICATION</scope>
</reference>
<dbReference type="PANTHER" id="PTHR14002">
    <property type="entry name" value="ENDOGLIN/TGF-BETA RECEPTOR TYPE III"/>
    <property type="match status" value="1"/>
</dbReference>
<dbReference type="InterPro" id="IPR000859">
    <property type="entry name" value="CUB_dom"/>
</dbReference>
<dbReference type="Gene3D" id="2.60.40.3210">
    <property type="entry name" value="Zona pellucida, ZP-N domain"/>
    <property type="match status" value="1"/>
</dbReference>
<feature type="domain" description="ZP" evidence="8">
    <location>
        <begin position="203"/>
        <end position="450"/>
    </location>
</feature>
<keyword evidence="10" id="KW-1185">Reference proteome</keyword>
<organism evidence="9 10">
    <name type="scientific">Periophthalmus magnuspinnatus</name>
    <dbReference type="NCBI Taxonomy" id="409849"/>
    <lineage>
        <taxon>Eukaryota</taxon>
        <taxon>Metazoa</taxon>
        <taxon>Chordata</taxon>
        <taxon>Craniata</taxon>
        <taxon>Vertebrata</taxon>
        <taxon>Euteleostomi</taxon>
        <taxon>Actinopterygii</taxon>
        <taxon>Neopterygii</taxon>
        <taxon>Teleostei</taxon>
        <taxon>Neoteleostei</taxon>
        <taxon>Acanthomorphata</taxon>
        <taxon>Gobiaria</taxon>
        <taxon>Gobiiformes</taxon>
        <taxon>Gobioidei</taxon>
        <taxon>Gobiidae</taxon>
        <taxon>Oxudercinae</taxon>
        <taxon>Periophthalmus</taxon>
    </lineage>
</organism>
<evidence type="ECO:0000259" key="7">
    <source>
        <dbReference type="PROSITE" id="PS01180"/>
    </source>
</evidence>
<feature type="chain" id="PRO_5017258960" evidence="6">
    <location>
        <begin position="25"/>
        <end position="515"/>
    </location>
</feature>
<dbReference type="Gene3D" id="2.60.40.4100">
    <property type="entry name" value="Zona pellucida, ZP-C domain"/>
    <property type="match status" value="1"/>
</dbReference>
<keyword evidence="2" id="KW-1015">Disulfide bond</keyword>
<evidence type="ECO:0000313" key="9">
    <source>
        <dbReference type="Ensembl" id="ENSPMGP00000018067.1"/>
    </source>
</evidence>
<dbReference type="PROSITE" id="PS51034">
    <property type="entry name" value="ZP_2"/>
    <property type="match status" value="1"/>
</dbReference>
<evidence type="ECO:0000256" key="1">
    <source>
        <dbReference type="ARBA" id="ARBA00022729"/>
    </source>
</evidence>
<evidence type="ECO:0000256" key="6">
    <source>
        <dbReference type="SAM" id="SignalP"/>
    </source>
</evidence>
<dbReference type="Pfam" id="PF23344">
    <property type="entry name" value="ZP-N"/>
    <property type="match status" value="1"/>
</dbReference>
<name>A0A3B4ALP6_9GOBI</name>
<dbReference type="AlphaFoldDB" id="A0A3B4ALP6"/>
<dbReference type="InterPro" id="IPR001507">
    <property type="entry name" value="ZP_dom"/>
</dbReference>
<dbReference type="SMART" id="SM00042">
    <property type="entry name" value="CUB"/>
    <property type="match status" value="1"/>
</dbReference>
<dbReference type="Pfam" id="PF00431">
    <property type="entry name" value="CUB"/>
    <property type="match status" value="1"/>
</dbReference>